<reference evidence="2 3" key="1">
    <citation type="submission" date="2020-08" db="EMBL/GenBank/DDBJ databases">
        <title>Genomic Encyclopedia of Type Strains, Phase IV (KMG-IV): sequencing the most valuable type-strain genomes for metagenomic binning, comparative biology and taxonomic classification.</title>
        <authorList>
            <person name="Goeker M."/>
        </authorList>
    </citation>
    <scope>NUCLEOTIDE SEQUENCE [LARGE SCALE GENOMIC DNA]</scope>
    <source>
        <strain evidence="2 3">DSM 103725</strain>
    </source>
</reference>
<evidence type="ECO:0000313" key="2">
    <source>
        <dbReference type="EMBL" id="MBB6428234.1"/>
    </source>
</evidence>
<feature type="chain" id="PRO_5030660342" description="Outer membrane protein beta-barrel domain-containing protein" evidence="1">
    <location>
        <begin position="28"/>
        <end position="277"/>
    </location>
</feature>
<evidence type="ECO:0000256" key="1">
    <source>
        <dbReference type="SAM" id="SignalP"/>
    </source>
</evidence>
<name>A0A7X0LIZ1_9BACT</name>
<feature type="signal peptide" evidence="1">
    <location>
        <begin position="1"/>
        <end position="27"/>
    </location>
</feature>
<dbReference type="RefSeq" id="WP_184675202.1">
    <property type="nucleotide sequence ID" value="NZ_JACHGY010000001.1"/>
</dbReference>
<evidence type="ECO:0008006" key="4">
    <source>
        <dbReference type="Google" id="ProtNLM"/>
    </source>
</evidence>
<dbReference type="Proteomes" id="UP000541810">
    <property type="component" value="Unassembled WGS sequence"/>
</dbReference>
<gene>
    <name evidence="2" type="ORF">HNQ40_000040</name>
</gene>
<proteinExistence type="predicted"/>
<keyword evidence="1" id="KW-0732">Signal</keyword>
<dbReference type="AlphaFoldDB" id="A0A7X0LIZ1"/>
<organism evidence="2 3">
    <name type="scientific">Algisphaera agarilytica</name>
    <dbReference type="NCBI Taxonomy" id="1385975"/>
    <lineage>
        <taxon>Bacteria</taxon>
        <taxon>Pseudomonadati</taxon>
        <taxon>Planctomycetota</taxon>
        <taxon>Phycisphaerae</taxon>
        <taxon>Phycisphaerales</taxon>
        <taxon>Phycisphaeraceae</taxon>
        <taxon>Algisphaera</taxon>
    </lineage>
</organism>
<evidence type="ECO:0000313" key="3">
    <source>
        <dbReference type="Proteomes" id="UP000541810"/>
    </source>
</evidence>
<protein>
    <recommendedName>
        <fullName evidence="4">Outer membrane protein beta-barrel domain-containing protein</fullName>
    </recommendedName>
</protein>
<accession>A0A7X0LIZ1</accession>
<keyword evidence="3" id="KW-1185">Reference proteome</keyword>
<dbReference type="EMBL" id="JACHGY010000001">
    <property type="protein sequence ID" value="MBB6428234.1"/>
    <property type="molecule type" value="Genomic_DNA"/>
</dbReference>
<comment type="caution">
    <text evidence="2">The sequence shown here is derived from an EMBL/GenBank/DDBJ whole genome shotgun (WGS) entry which is preliminary data.</text>
</comment>
<sequence length="277" mass="29087">MGNQSQYRFVGKGLAAAALCVSPMAVAQEAPESRVSGVVGADINSHFVSYGLDVWAEGDAFSGSDTFNPYAEVSIDFDAFSLTAGVWADINDNAGGGLGGDIQEIDGYIGVGFGYEAFSFGVTYQEWAFASQTEDILDISIGYDDTGLISDDFALSPSIVIHNRVDNGLGLSNGTIIVAGIEPGFTIVDSEEFAIDMSVPVNFGFALDDGYFIAGGDDGFGFFSIGAAFGMPLDMIPSDYGAWALNAGVTLYSTESDVYANPDDTFVTYNLGLSLAF</sequence>